<dbReference type="Gene3D" id="1.20.1440.130">
    <property type="entry name" value="VKOR domain"/>
    <property type="match status" value="1"/>
</dbReference>
<keyword evidence="9" id="KW-0676">Redox-active center</keyword>
<feature type="transmembrane region" description="Helical" evidence="11">
    <location>
        <begin position="481"/>
        <end position="502"/>
    </location>
</feature>
<dbReference type="EMBL" id="FXUL01000044">
    <property type="protein sequence ID" value="SMP81418.1"/>
    <property type="molecule type" value="Genomic_DNA"/>
</dbReference>
<feature type="domain" description="SPW repeat-containing integral membrane" evidence="13">
    <location>
        <begin position="455"/>
        <end position="523"/>
    </location>
</feature>
<feature type="transmembrane region" description="Helical" evidence="11">
    <location>
        <begin position="514"/>
        <end position="533"/>
    </location>
</feature>
<evidence type="ECO:0000256" key="5">
    <source>
        <dbReference type="ARBA" id="ARBA00022989"/>
    </source>
</evidence>
<sequence>MDELDVVIITGSSGNIGTATIRRLAARYRIAGFDDPGPPYPARPAYCVAVDMESQASIEAGLNGVRQKFGNRIASVIHLAGYYSFTGEPSPKYYTVNVLGTQHLLDSLQKFDVEQFVFASTMLVYKPTEPGRPIDEDWPLEPTWDYPQSKAETETVIAAHHRKIPYVNLRLAGVYSEDCRVPSIATQIQRIHERQLISHVFPGDVTHGPAFVHRDDLVDAFARVVERRRQLAPELTLLIGEPQTVSYAAMQRELGRLLHGEEWETREIPKAVAKTGAWLEELALPEDQEPFIKPWMIDRADDHYELDIGRARTLLGWEPERRLIDTLPEMVRRLKADPVAWYRINKLRLPDVLQAQEASTKSAAVRQDDHPENPHSDTQHAERSINMGSHDDQKMLVDEHLATLWPHFLNLILGLWLITGPFALGYLSTHTPDPGTMRVMLDRGLSSPETRNLLMTWSDVISGVFIVIFSLLSISPKRRFAWAQWANATAGFWLLLAPLVFWTPLPIAYNNDTLVGALVIAFSVLVPMMPGMSMEGMMGKPDIPPGWNYCPSTWMQRIPIAAMGLVGFLISRYLTAYQLGHIDQAWDPFFGSGTMTIITSEMSKAWPIPDAGLGGVAYMVEILMAVMGDKRRWRTMPWMVLMFGILVVPLGGVSIFFIVIQPIAIGTWCTLCLVAALAMVIMIPYSLDELVAMGQFVLDAKRKGKPLWRVFWMGGAMDGGSEDNAKEFRGSYAEMIGEMVDGVTLPWTLLVSTVLGVWLMFTRLAFDTSGPMANSDHLVGSLVVTFSVMAMAEVGRPVRFINVAFGLWLLGAPWLLDGIASNTAMWNSMLTGIVLIALALPRGTIKNAYAGWDRYLV</sequence>
<gene>
    <name evidence="15" type="ORF">SAMN06295970_1441</name>
</gene>
<evidence type="ECO:0000256" key="2">
    <source>
        <dbReference type="ARBA" id="ARBA00006214"/>
    </source>
</evidence>
<dbReference type="RefSeq" id="WP_283445649.1">
    <property type="nucleotide sequence ID" value="NZ_FXUL01000044.1"/>
</dbReference>
<keyword evidence="5 11" id="KW-1133">Transmembrane helix</keyword>
<reference evidence="15 16" key="1">
    <citation type="submission" date="2017-05" db="EMBL/GenBank/DDBJ databases">
        <authorList>
            <person name="Varghese N."/>
            <person name="Submissions S."/>
        </authorList>
    </citation>
    <scope>NUCLEOTIDE SEQUENCE [LARGE SCALE GENOMIC DNA]</scope>
    <source>
        <strain evidence="15 16">DSM 26001</strain>
    </source>
</reference>
<feature type="transmembrane region" description="Helical" evidence="11">
    <location>
        <begin position="778"/>
        <end position="795"/>
    </location>
</feature>
<evidence type="ECO:0000256" key="6">
    <source>
        <dbReference type="ARBA" id="ARBA00023002"/>
    </source>
</evidence>
<comment type="subcellular location">
    <subcellularLocation>
        <location evidence="1">Membrane</location>
        <topology evidence="1">Multi-pass membrane protein</topology>
    </subcellularLocation>
</comment>
<organism evidence="15 16">
    <name type="scientific">Noviherbaspirillum suwonense</name>
    <dbReference type="NCBI Taxonomy" id="1224511"/>
    <lineage>
        <taxon>Bacteria</taxon>
        <taxon>Pseudomonadati</taxon>
        <taxon>Pseudomonadota</taxon>
        <taxon>Betaproteobacteria</taxon>
        <taxon>Burkholderiales</taxon>
        <taxon>Oxalobacteraceae</taxon>
        <taxon>Noviherbaspirillum</taxon>
    </lineage>
</organism>
<accession>A0ABY1QYC1</accession>
<dbReference type="CDD" id="cd12919">
    <property type="entry name" value="VKOR_2"/>
    <property type="match status" value="1"/>
</dbReference>
<feature type="compositionally biased region" description="Basic and acidic residues" evidence="10">
    <location>
        <begin position="366"/>
        <end position="382"/>
    </location>
</feature>
<feature type="transmembrane region" description="Helical" evidence="11">
    <location>
        <begin position="454"/>
        <end position="474"/>
    </location>
</feature>
<evidence type="ECO:0000313" key="15">
    <source>
        <dbReference type="EMBL" id="SMP81418.1"/>
    </source>
</evidence>
<dbReference type="InterPro" id="IPR005530">
    <property type="entry name" value="SPW"/>
</dbReference>
<evidence type="ECO:0000256" key="11">
    <source>
        <dbReference type="SAM" id="Phobius"/>
    </source>
</evidence>
<keyword evidence="3 11" id="KW-0812">Transmembrane</keyword>
<feature type="transmembrane region" description="Helical" evidence="11">
    <location>
        <begin position="640"/>
        <end position="659"/>
    </location>
</feature>
<dbReference type="PANTHER" id="PTHR43245">
    <property type="entry name" value="BIFUNCTIONAL POLYMYXIN RESISTANCE PROTEIN ARNA"/>
    <property type="match status" value="1"/>
</dbReference>
<evidence type="ECO:0000256" key="4">
    <source>
        <dbReference type="ARBA" id="ARBA00022719"/>
    </source>
</evidence>
<keyword evidence="16" id="KW-1185">Reference proteome</keyword>
<feature type="transmembrane region" description="Helical" evidence="11">
    <location>
        <begin position="822"/>
        <end position="840"/>
    </location>
</feature>
<dbReference type="InterPro" id="IPR036291">
    <property type="entry name" value="NAD(P)-bd_dom_sf"/>
</dbReference>
<proteinExistence type="inferred from homology"/>
<evidence type="ECO:0000256" key="1">
    <source>
        <dbReference type="ARBA" id="ARBA00004141"/>
    </source>
</evidence>
<feature type="transmembrane region" description="Helical" evidence="11">
    <location>
        <begin position="404"/>
        <end position="427"/>
    </location>
</feature>
<dbReference type="Pfam" id="PF01370">
    <property type="entry name" value="Epimerase"/>
    <property type="match status" value="1"/>
</dbReference>
<feature type="transmembrane region" description="Helical" evidence="11">
    <location>
        <begin position="554"/>
        <end position="574"/>
    </location>
</feature>
<evidence type="ECO:0000259" key="12">
    <source>
        <dbReference type="Pfam" id="PF01370"/>
    </source>
</evidence>
<evidence type="ECO:0000256" key="3">
    <source>
        <dbReference type="ARBA" id="ARBA00022692"/>
    </source>
</evidence>
<feature type="region of interest" description="Disordered" evidence="10">
    <location>
        <begin position="358"/>
        <end position="382"/>
    </location>
</feature>
<dbReference type="InterPro" id="IPR038354">
    <property type="entry name" value="VKOR_sf"/>
</dbReference>
<feature type="domain" description="NAD-dependent epimerase/dehydratase" evidence="12">
    <location>
        <begin position="7"/>
        <end position="232"/>
    </location>
</feature>
<dbReference type="Gene3D" id="3.40.50.720">
    <property type="entry name" value="NAD(P)-binding Rossmann-like Domain"/>
    <property type="match status" value="1"/>
</dbReference>
<feature type="transmembrane region" description="Helical" evidence="11">
    <location>
        <begin position="665"/>
        <end position="687"/>
    </location>
</feature>
<feature type="transmembrane region" description="Helical" evidence="11">
    <location>
        <begin position="745"/>
        <end position="766"/>
    </location>
</feature>
<keyword evidence="6" id="KW-0560">Oxidoreductase</keyword>
<dbReference type="Pfam" id="PF03779">
    <property type="entry name" value="SPW"/>
    <property type="match status" value="2"/>
</dbReference>
<comment type="caution">
    <text evidence="15">The sequence shown here is derived from an EMBL/GenBank/DDBJ whole genome shotgun (WGS) entry which is preliminary data.</text>
</comment>
<evidence type="ECO:0000256" key="9">
    <source>
        <dbReference type="ARBA" id="ARBA00023284"/>
    </source>
</evidence>
<dbReference type="Proteomes" id="UP001158049">
    <property type="component" value="Unassembled WGS sequence"/>
</dbReference>
<dbReference type="Pfam" id="PF07884">
    <property type="entry name" value="VKOR"/>
    <property type="match status" value="1"/>
</dbReference>
<name>A0ABY1QYC1_9BURK</name>
<evidence type="ECO:0000256" key="8">
    <source>
        <dbReference type="ARBA" id="ARBA00023157"/>
    </source>
</evidence>
<keyword evidence="4" id="KW-0874">Quinone</keyword>
<keyword evidence="7 11" id="KW-0472">Membrane</keyword>
<dbReference type="InterPro" id="IPR001509">
    <property type="entry name" value="Epimerase_deHydtase"/>
</dbReference>
<dbReference type="InterPro" id="IPR050177">
    <property type="entry name" value="Lipid_A_modif_metabolic_enz"/>
</dbReference>
<evidence type="ECO:0000259" key="14">
    <source>
        <dbReference type="Pfam" id="PF07884"/>
    </source>
</evidence>
<keyword evidence="8" id="KW-1015">Disulfide bond</keyword>
<protein>
    <submittedName>
        <fullName evidence="15">Nucleoside-diphosphate-sugar epimerase</fullName>
    </submittedName>
</protein>
<dbReference type="InterPro" id="IPR012932">
    <property type="entry name" value="VKOR"/>
</dbReference>
<evidence type="ECO:0000259" key="13">
    <source>
        <dbReference type="Pfam" id="PF03779"/>
    </source>
</evidence>
<feature type="transmembrane region" description="Helical" evidence="11">
    <location>
        <begin position="611"/>
        <end position="628"/>
    </location>
</feature>
<dbReference type="SUPFAM" id="SSF51735">
    <property type="entry name" value="NAD(P)-binding Rossmann-fold domains"/>
    <property type="match status" value="1"/>
</dbReference>
<evidence type="ECO:0000256" key="10">
    <source>
        <dbReference type="SAM" id="MobiDB-lite"/>
    </source>
</evidence>
<comment type="similarity">
    <text evidence="2">Belongs to the VKOR family.</text>
</comment>
<evidence type="ECO:0000256" key="7">
    <source>
        <dbReference type="ARBA" id="ARBA00023136"/>
    </source>
</evidence>
<evidence type="ECO:0000313" key="16">
    <source>
        <dbReference type="Proteomes" id="UP001158049"/>
    </source>
</evidence>
<feature type="domain" description="SPW repeat-containing integral membrane" evidence="13">
    <location>
        <begin position="747"/>
        <end position="840"/>
    </location>
</feature>
<feature type="domain" description="Vitamin K epoxide reductase" evidence="14">
    <location>
        <begin position="559"/>
        <end position="686"/>
    </location>
</feature>